<dbReference type="RefSeq" id="WP_337890525.1">
    <property type="nucleotide sequence ID" value="NZ_JBAHVI010000007.1"/>
</dbReference>
<dbReference type="EMBL" id="JBAHVJ010000007">
    <property type="protein sequence ID" value="MEJ4100240.1"/>
    <property type="molecule type" value="Genomic_DNA"/>
</dbReference>
<name>A0ABU8NZG6_9CORY</name>
<evidence type="ECO:0000313" key="1">
    <source>
        <dbReference type="EMBL" id="MEJ4100240.1"/>
    </source>
</evidence>
<dbReference type="PANTHER" id="PTHR38479:SF2">
    <property type="entry name" value="WINGED HELIX DNA-BINDING DOMAIN-CONTAINING PROTEIN"/>
    <property type="match status" value="1"/>
</dbReference>
<dbReference type="PANTHER" id="PTHR38479">
    <property type="entry name" value="LMO0824 PROTEIN"/>
    <property type="match status" value="1"/>
</dbReference>
<dbReference type="Pfam" id="PF06224">
    <property type="entry name" value="AlkZ-like"/>
    <property type="match status" value="1"/>
</dbReference>
<keyword evidence="1" id="KW-0238">DNA-binding</keyword>
<organism evidence="1 2">
    <name type="scientific">Corynebacterium mastitidis</name>
    <dbReference type="NCBI Taxonomy" id="161890"/>
    <lineage>
        <taxon>Bacteria</taxon>
        <taxon>Bacillati</taxon>
        <taxon>Actinomycetota</taxon>
        <taxon>Actinomycetes</taxon>
        <taxon>Mycobacteriales</taxon>
        <taxon>Corynebacteriaceae</taxon>
        <taxon>Corynebacterium</taxon>
    </lineage>
</organism>
<keyword evidence="2" id="KW-1185">Reference proteome</keyword>
<accession>A0ABU8NZG6</accession>
<protein>
    <submittedName>
        <fullName evidence="1">Winged helix DNA-binding domain-containing protein</fullName>
    </submittedName>
</protein>
<dbReference type="InterPro" id="IPR009351">
    <property type="entry name" value="AlkZ-like"/>
</dbReference>
<comment type="caution">
    <text evidence="1">The sequence shown here is derived from an EMBL/GenBank/DDBJ whole genome shotgun (WGS) entry which is preliminary data.</text>
</comment>
<gene>
    <name evidence="1" type="ORF">V5S96_07720</name>
</gene>
<sequence length="326" mass="35009">MEISTRELLARRLIAQGLAGSAARPRYRGALGVARALLAVQGQTYPAGIRALALRSGRTDEEVLGEVAALGLVRSWPQRGTLHFLPAEDVRWLSRLLYPRVAGSQRGHRPRLGLSEADVEAARRALHGALREGGTRALSRKEAYEVFRRAGVDPEQGRGSHLLRALGGEGEVVQGPRRGAAETFLHVEHLPVAQREVHGAEALTELGARYAAGHGPVSVPDLMAWSKLSKTQAAAALTSAGGLLPVRCGGEDYWMAPWQDGVTPAEIAEALSLRLELPAFDEYLLGYSAKDLVLPAALRGDVLTRNGLSWPWVMEGGVAVASLRAR</sequence>
<reference evidence="1 2" key="1">
    <citation type="submission" date="2024-02" db="EMBL/GenBank/DDBJ databases">
        <title>Whole genome sequencing and characterization of Corynebacterium isolated from the ocular surface of dry eye disease sufferers.</title>
        <authorList>
            <person name="Naqvi M."/>
        </authorList>
    </citation>
    <scope>NUCLEOTIDE SEQUENCE [LARGE SCALE GENOMIC DNA]</scope>
    <source>
        <strain evidence="1 2">PCRF</strain>
    </source>
</reference>
<dbReference type="GO" id="GO:0003677">
    <property type="term" value="F:DNA binding"/>
    <property type="evidence" value="ECO:0007669"/>
    <property type="project" value="UniProtKB-KW"/>
</dbReference>
<proteinExistence type="predicted"/>
<evidence type="ECO:0000313" key="2">
    <source>
        <dbReference type="Proteomes" id="UP001359781"/>
    </source>
</evidence>
<dbReference type="Proteomes" id="UP001359781">
    <property type="component" value="Unassembled WGS sequence"/>
</dbReference>